<name>A0AAW3IP68_VIBPH</name>
<feature type="region of interest" description="Disordered" evidence="1">
    <location>
        <begin position="36"/>
        <end position="67"/>
    </location>
</feature>
<gene>
    <name evidence="2" type="ORF">ACX05_26945</name>
</gene>
<sequence length="67" mass="7731">MIQEPQNSLCFSQNSNNRGMQTFSDQVAFEETKRKATNLKREQKPQLTCPYHTLSQLNSPLTNSKNQ</sequence>
<organism evidence="2 3">
    <name type="scientific">Vibrio parahaemolyticus</name>
    <dbReference type="NCBI Taxonomy" id="670"/>
    <lineage>
        <taxon>Bacteria</taxon>
        <taxon>Pseudomonadati</taxon>
        <taxon>Pseudomonadota</taxon>
        <taxon>Gammaproteobacteria</taxon>
        <taxon>Vibrionales</taxon>
        <taxon>Vibrionaceae</taxon>
        <taxon>Vibrio</taxon>
    </lineage>
</organism>
<evidence type="ECO:0000256" key="1">
    <source>
        <dbReference type="SAM" id="MobiDB-lite"/>
    </source>
</evidence>
<dbReference type="EMBL" id="LIRS01000160">
    <property type="protein sequence ID" value="KOY18723.1"/>
    <property type="molecule type" value="Genomic_DNA"/>
</dbReference>
<protein>
    <submittedName>
        <fullName evidence="2">Uncharacterized protein</fullName>
    </submittedName>
</protein>
<comment type="caution">
    <text evidence="2">The sequence shown here is derived from an EMBL/GenBank/DDBJ whole genome shotgun (WGS) entry which is preliminary data.</text>
</comment>
<accession>A0AAW3IP68</accession>
<dbReference type="Proteomes" id="UP000037697">
    <property type="component" value="Unassembled WGS sequence"/>
</dbReference>
<reference evidence="2 3" key="1">
    <citation type="submission" date="2015-07" db="EMBL/GenBank/DDBJ databases">
        <title>Foodborne Vibrio parahaemolyticus Isolates.</title>
        <authorList>
            <person name="Ronholm J."/>
            <person name="Petronella N."/>
            <person name="Kenwell R."/>
            <person name="Banerjee S."/>
        </authorList>
    </citation>
    <scope>NUCLEOTIDE SEQUENCE [LARGE SCALE GENOMIC DNA]</scope>
    <source>
        <strain evidence="2 3">HS-06-05</strain>
    </source>
</reference>
<proteinExistence type="predicted"/>
<evidence type="ECO:0000313" key="3">
    <source>
        <dbReference type="Proteomes" id="UP000037697"/>
    </source>
</evidence>
<evidence type="ECO:0000313" key="2">
    <source>
        <dbReference type="EMBL" id="KOY18723.1"/>
    </source>
</evidence>
<dbReference type="AlphaFoldDB" id="A0AAW3IP68"/>
<feature type="compositionally biased region" description="Polar residues" evidence="1">
    <location>
        <begin position="53"/>
        <end position="67"/>
    </location>
</feature>